<gene>
    <name evidence="1" type="ORF">MILVUS5_LOCUS17204</name>
</gene>
<evidence type="ECO:0000313" key="1">
    <source>
        <dbReference type="EMBL" id="CAJ2648972.1"/>
    </source>
</evidence>
<evidence type="ECO:0000313" key="2">
    <source>
        <dbReference type="Proteomes" id="UP001177021"/>
    </source>
</evidence>
<dbReference type="EMBL" id="CASHSV030000109">
    <property type="protein sequence ID" value="CAJ2648972.1"/>
    <property type="molecule type" value="Genomic_DNA"/>
</dbReference>
<keyword evidence="2" id="KW-1185">Reference proteome</keyword>
<protein>
    <submittedName>
        <fullName evidence="1">Uncharacterized protein</fullName>
    </submittedName>
</protein>
<proteinExistence type="predicted"/>
<name>A0ACB0JXC3_TRIPR</name>
<reference evidence="1" key="1">
    <citation type="submission" date="2023-10" db="EMBL/GenBank/DDBJ databases">
        <authorList>
            <person name="Rodriguez Cubillos JULIANA M."/>
            <person name="De Vega J."/>
        </authorList>
    </citation>
    <scope>NUCLEOTIDE SEQUENCE</scope>
</reference>
<comment type="caution">
    <text evidence="1">The sequence shown here is derived from an EMBL/GenBank/DDBJ whole genome shotgun (WGS) entry which is preliminary data.</text>
</comment>
<organism evidence="1 2">
    <name type="scientific">Trifolium pratense</name>
    <name type="common">Red clover</name>
    <dbReference type="NCBI Taxonomy" id="57577"/>
    <lineage>
        <taxon>Eukaryota</taxon>
        <taxon>Viridiplantae</taxon>
        <taxon>Streptophyta</taxon>
        <taxon>Embryophyta</taxon>
        <taxon>Tracheophyta</taxon>
        <taxon>Spermatophyta</taxon>
        <taxon>Magnoliopsida</taxon>
        <taxon>eudicotyledons</taxon>
        <taxon>Gunneridae</taxon>
        <taxon>Pentapetalae</taxon>
        <taxon>rosids</taxon>
        <taxon>fabids</taxon>
        <taxon>Fabales</taxon>
        <taxon>Fabaceae</taxon>
        <taxon>Papilionoideae</taxon>
        <taxon>50 kb inversion clade</taxon>
        <taxon>NPAAA clade</taxon>
        <taxon>Hologalegina</taxon>
        <taxon>IRL clade</taxon>
        <taxon>Trifolieae</taxon>
        <taxon>Trifolium</taxon>
    </lineage>
</organism>
<dbReference type="Proteomes" id="UP001177021">
    <property type="component" value="Unassembled WGS sequence"/>
</dbReference>
<sequence>MAEMLKKIYAMTLFLFLFFVATKVIGDDFIICKFDADCPKSSNEFLLIKCIDHICRYVGNLPDSMYQTQESTKIPYERE</sequence>
<accession>A0ACB0JXC3</accession>